<proteinExistence type="predicted"/>
<accession>A0A5C8G8W8</accession>
<feature type="chain" id="PRO_5022996379" evidence="1">
    <location>
        <begin position="20"/>
        <end position="132"/>
    </location>
</feature>
<organism evidence="2 3">
    <name type="scientific">Brachyspira aalborgi</name>
    <dbReference type="NCBI Taxonomy" id="29522"/>
    <lineage>
        <taxon>Bacteria</taxon>
        <taxon>Pseudomonadati</taxon>
        <taxon>Spirochaetota</taxon>
        <taxon>Spirochaetia</taxon>
        <taxon>Brachyspirales</taxon>
        <taxon>Brachyspiraceae</taxon>
        <taxon>Brachyspira</taxon>
    </lineage>
</organism>
<dbReference type="AlphaFoldDB" id="A0A5C8G8W8"/>
<keyword evidence="1" id="KW-0732">Signal</keyword>
<evidence type="ECO:0000256" key="1">
    <source>
        <dbReference type="SAM" id="SignalP"/>
    </source>
</evidence>
<dbReference type="EMBL" id="SAYJ01000009">
    <property type="protein sequence ID" value="TXJ58442.1"/>
    <property type="molecule type" value="Genomic_DNA"/>
</dbReference>
<evidence type="ECO:0000313" key="3">
    <source>
        <dbReference type="Proteomes" id="UP000325013"/>
    </source>
</evidence>
<gene>
    <name evidence="2" type="ORF">EPJ67_01665</name>
</gene>
<sequence length="132" mass="15168">MKKLLIILFFASILLYAKAEAHTFFVYSENRTAIILEYIEAVKKAFRNTGHRIAYSEDSSFDYYAIIEINSNTKNESLWILEWENVEVELKITITDAQKQYSIAEESVKGGNNPDKLANKIVKDILKSKGLK</sequence>
<feature type="signal peptide" evidence="1">
    <location>
        <begin position="1"/>
        <end position="19"/>
    </location>
</feature>
<comment type="caution">
    <text evidence="2">The sequence shown here is derived from an EMBL/GenBank/DDBJ whole genome shotgun (WGS) entry which is preliminary data.</text>
</comment>
<dbReference type="RefSeq" id="WP_147528005.1">
    <property type="nucleotide sequence ID" value="NZ_CAUDFA010000009.1"/>
</dbReference>
<reference evidence="2 3" key="1">
    <citation type="journal article" date="1992" name="Lakartidningen">
        <title>[Penicillin V and not amoxicillin is the first choice preparation in acute otitis].</title>
        <authorList>
            <person name="Kamme C."/>
            <person name="Lundgren K."/>
            <person name="Prellner K."/>
        </authorList>
    </citation>
    <scope>NUCLEOTIDE SEQUENCE [LARGE SCALE GENOMIC DNA]</scope>
    <source>
        <strain evidence="2 3">PC2777IV</strain>
    </source>
</reference>
<protein>
    <submittedName>
        <fullName evidence="2">Uncharacterized protein</fullName>
    </submittedName>
</protein>
<dbReference type="OrthoDB" id="9889814at2"/>
<dbReference type="Proteomes" id="UP000325013">
    <property type="component" value="Unassembled WGS sequence"/>
</dbReference>
<name>A0A5C8G8W8_9SPIR</name>
<evidence type="ECO:0000313" key="2">
    <source>
        <dbReference type="EMBL" id="TXJ58442.1"/>
    </source>
</evidence>